<dbReference type="GO" id="GO:0005634">
    <property type="term" value="C:nucleus"/>
    <property type="evidence" value="ECO:0007669"/>
    <property type="project" value="TreeGrafter"/>
</dbReference>
<dbReference type="InterPro" id="IPR037256">
    <property type="entry name" value="ASC_dom_sf"/>
</dbReference>
<feature type="domain" description="Association with the SNF1 complex (ASC)" evidence="3">
    <location>
        <begin position="30"/>
        <end position="243"/>
    </location>
</feature>
<sequence length="243" mass="24782">MPANGWEAGGAVSVLAGGPSAQGTSSSSSKQYREMEWTEQIPPRLFQLAAAEEQYLAARAAAAQNPPTGRHGSTQYPSLPPPPPVPYPPSLPRHLEKVILNSSSSRNPNAASFTPAILASHESARPRIIGTGTTGPLIPPSGPRPRAKGVVPGVVPNGNGLALGPMAAGSGQVAVGVPASGGMLISGTGGGEGAGDDNSVLPVPNHVVLNHLGTSAIKNGVLAVGTTTRYHRKYISTIYYKPI</sequence>
<evidence type="ECO:0000259" key="3">
    <source>
        <dbReference type="SMART" id="SM01010"/>
    </source>
</evidence>
<dbReference type="Proteomes" id="UP000054248">
    <property type="component" value="Unassembled WGS sequence"/>
</dbReference>
<reference evidence="4 5" key="1">
    <citation type="submission" date="2014-04" db="EMBL/GenBank/DDBJ databases">
        <authorList>
            <consortium name="DOE Joint Genome Institute"/>
            <person name="Kuo A."/>
            <person name="Girlanda M."/>
            <person name="Perotto S."/>
            <person name="Kohler A."/>
            <person name="Nagy L.G."/>
            <person name="Floudas D."/>
            <person name="Copeland A."/>
            <person name="Barry K.W."/>
            <person name="Cichocki N."/>
            <person name="Veneault-Fourrey C."/>
            <person name="LaButti K."/>
            <person name="Lindquist E.A."/>
            <person name="Lipzen A."/>
            <person name="Lundell T."/>
            <person name="Morin E."/>
            <person name="Murat C."/>
            <person name="Sun H."/>
            <person name="Tunlid A."/>
            <person name="Henrissat B."/>
            <person name="Grigoriev I.V."/>
            <person name="Hibbett D.S."/>
            <person name="Martin F."/>
            <person name="Nordberg H.P."/>
            <person name="Cantor M.N."/>
            <person name="Hua S.X."/>
        </authorList>
    </citation>
    <scope>NUCLEOTIDE SEQUENCE [LARGE SCALE GENOMIC DNA]</scope>
    <source>
        <strain evidence="4 5">MUT 4182</strain>
    </source>
</reference>
<evidence type="ECO:0000256" key="2">
    <source>
        <dbReference type="SAM" id="MobiDB-lite"/>
    </source>
</evidence>
<dbReference type="Pfam" id="PF04739">
    <property type="entry name" value="AMPKBI"/>
    <property type="match status" value="1"/>
</dbReference>
<comment type="similarity">
    <text evidence="1">Belongs to the 5'-AMP-activated protein kinase beta subunit family.</text>
</comment>
<protein>
    <recommendedName>
        <fullName evidence="3">Association with the SNF1 complex (ASC) domain-containing protein</fullName>
    </recommendedName>
</protein>
<feature type="compositionally biased region" description="Polar residues" evidence="2">
    <location>
        <begin position="65"/>
        <end position="75"/>
    </location>
</feature>
<dbReference type="Gene3D" id="6.20.250.60">
    <property type="match status" value="1"/>
</dbReference>
<evidence type="ECO:0000313" key="5">
    <source>
        <dbReference type="Proteomes" id="UP000054248"/>
    </source>
</evidence>
<dbReference type="PANTHER" id="PTHR10343:SF84">
    <property type="entry name" value="5'-AMP-ACTIVATED PROTEIN KINASE SUBUNIT BETA-1"/>
    <property type="match status" value="1"/>
</dbReference>
<gene>
    <name evidence="4" type="ORF">M407DRAFT_126694</name>
</gene>
<accession>A0A0C3Q0A7</accession>
<dbReference type="GO" id="GO:0007165">
    <property type="term" value="P:signal transduction"/>
    <property type="evidence" value="ECO:0007669"/>
    <property type="project" value="TreeGrafter"/>
</dbReference>
<dbReference type="GO" id="GO:0031588">
    <property type="term" value="C:nucleotide-activated protein kinase complex"/>
    <property type="evidence" value="ECO:0007669"/>
    <property type="project" value="TreeGrafter"/>
</dbReference>
<proteinExistence type="inferred from homology"/>
<evidence type="ECO:0000256" key="1">
    <source>
        <dbReference type="ARBA" id="ARBA00010926"/>
    </source>
</evidence>
<dbReference type="AlphaFoldDB" id="A0A0C3Q0A7"/>
<evidence type="ECO:0000313" key="4">
    <source>
        <dbReference type="EMBL" id="KIO21370.1"/>
    </source>
</evidence>
<organism evidence="4 5">
    <name type="scientific">Tulasnella calospora MUT 4182</name>
    <dbReference type="NCBI Taxonomy" id="1051891"/>
    <lineage>
        <taxon>Eukaryota</taxon>
        <taxon>Fungi</taxon>
        <taxon>Dikarya</taxon>
        <taxon>Basidiomycota</taxon>
        <taxon>Agaricomycotina</taxon>
        <taxon>Agaricomycetes</taxon>
        <taxon>Cantharellales</taxon>
        <taxon>Tulasnellaceae</taxon>
        <taxon>Tulasnella</taxon>
    </lineage>
</organism>
<dbReference type="SMART" id="SM01010">
    <property type="entry name" value="AMPKBI"/>
    <property type="match status" value="1"/>
</dbReference>
<dbReference type="InterPro" id="IPR006828">
    <property type="entry name" value="ASC_dom"/>
</dbReference>
<dbReference type="OrthoDB" id="531008at2759"/>
<feature type="compositionally biased region" description="Pro residues" evidence="2">
    <location>
        <begin position="78"/>
        <end position="91"/>
    </location>
</feature>
<dbReference type="STRING" id="1051891.A0A0C3Q0A7"/>
<feature type="region of interest" description="Disordered" evidence="2">
    <location>
        <begin position="1"/>
        <end position="36"/>
    </location>
</feature>
<keyword evidence="5" id="KW-1185">Reference proteome</keyword>
<dbReference type="GO" id="GO:0019901">
    <property type="term" value="F:protein kinase binding"/>
    <property type="evidence" value="ECO:0007669"/>
    <property type="project" value="TreeGrafter"/>
</dbReference>
<dbReference type="InterPro" id="IPR050827">
    <property type="entry name" value="CRP1_MDG1_kinase"/>
</dbReference>
<feature type="region of interest" description="Disordered" evidence="2">
    <location>
        <begin position="60"/>
        <end position="92"/>
    </location>
</feature>
<dbReference type="GO" id="GO:0005737">
    <property type="term" value="C:cytoplasm"/>
    <property type="evidence" value="ECO:0007669"/>
    <property type="project" value="TreeGrafter"/>
</dbReference>
<name>A0A0C3Q0A7_9AGAM</name>
<dbReference type="PANTHER" id="PTHR10343">
    <property type="entry name" value="5'-AMP-ACTIVATED PROTEIN KINASE , BETA SUBUNIT"/>
    <property type="match status" value="1"/>
</dbReference>
<reference evidence="5" key="2">
    <citation type="submission" date="2015-01" db="EMBL/GenBank/DDBJ databases">
        <title>Evolutionary Origins and Diversification of the Mycorrhizal Mutualists.</title>
        <authorList>
            <consortium name="DOE Joint Genome Institute"/>
            <consortium name="Mycorrhizal Genomics Consortium"/>
            <person name="Kohler A."/>
            <person name="Kuo A."/>
            <person name="Nagy L.G."/>
            <person name="Floudas D."/>
            <person name="Copeland A."/>
            <person name="Barry K.W."/>
            <person name="Cichocki N."/>
            <person name="Veneault-Fourrey C."/>
            <person name="LaButti K."/>
            <person name="Lindquist E.A."/>
            <person name="Lipzen A."/>
            <person name="Lundell T."/>
            <person name="Morin E."/>
            <person name="Murat C."/>
            <person name="Riley R."/>
            <person name="Ohm R."/>
            <person name="Sun H."/>
            <person name="Tunlid A."/>
            <person name="Henrissat B."/>
            <person name="Grigoriev I.V."/>
            <person name="Hibbett D.S."/>
            <person name="Martin F."/>
        </authorList>
    </citation>
    <scope>NUCLEOTIDE SEQUENCE [LARGE SCALE GENOMIC DNA]</scope>
    <source>
        <strain evidence="5">MUT 4182</strain>
    </source>
</reference>
<dbReference type="SUPFAM" id="SSF160219">
    <property type="entry name" value="AMPKBI-like"/>
    <property type="match status" value="1"/>
</dbReference>
<dbReference type="EMBL" id="KN823140">
    <property type="protein sequence ID" value="KIO21370.1"/>
    <property type="molecule type" value="Genomic_DNA"/>
</dbReference>
<dbReference type="HOGENOM" id="CLU_075114_0_0_1"/>